<sequence>MFSYWPPSFWSVEYIDWLKSRINGKSMLVKMSQFDSSGDGFKNLLDYDMEDDQDEEEEKSECEPLGATFDPSGK</sequence>
<comment type="caution">
    <text evidence="2">The sequence shown here is derived from an EMBL/GenBank/DDBJ whole genome shotgun (WGS) entry which is preliminary data.</text>
</comment>
<feature type="compositionally biased region" description="Acidic residues" evidence="1">
    <location>
        <begin position="49"/>
        <end position="60"/>
    </location>
</feature>
<dbReference type="Proteomes" id="UP000727407">
    <property type="component" value="Unassembled WGS sequence"/>
</dbReference>
<evidence type="ECO:0000313" key="2">
    <source>
        <dbReference type="EMBL" id="KAF5900184.1"/>
    </source>
</evidence>
<reference evidence="2" key="1">
    <citation type="submission" date="2020-07" db="EMBL/GenBank/DDBJ databases">
        <title>Clarias magur genome sequencing, assembly and annotation.</title>
        <authorList>
            <person name="Kushwaha B."/>
            <person name="Kumar R."/>
            <person name="Das P."/>
            <person name="Joshi C.G."/>
            <person name="Kumar D."/>
            <person name="Nagpure N.S."/>
            <person name="Pandey M."/>
            <person name="Agarwal S."/>
            <person name="Srivastava S."/>
            <person name="Singh M."/>
            <person name="Sahoo L."/>
            <person name="Jayasankar P."/>
            <person name="Meher P.K."/>
            <person name="Koringa P.G."/>
            <person name="Iquebal M.A."/>
            <person name="Das S.P."/>
            <person name="Bit A."/>
            <person name="Patnaik S."/>
            <person name="Patel N."/>
            <person name="Shah T.M."/>
            <person name="Hinsu A."/>
            <person name="Jena J.K."/>
        </authorList>
    </citation>
    <scope>NUCLEOTIDE SEQUENCE</scope>
    <source>
        <strain evidence="2">CIFAMagur01</strain>
        <tissue evidence="2">Testis</tissue>
    </source>
</reference>
<name>A0A8J4TXQ1_CLAMG</name>
<dbReference type="OrthoDB" id="8958581at2759"/>
<accession>A0A8J4TXQ1</accession>
<dbReference type="EMBL" id="QNUK01000143">
    <property type="protein sequence ID" value="KAF5900184.1"/>
    <property type="molecule type" value="Genomic_DNA"/>
</dbReference>
<proteinExistence type="predicted"/>
<feature type="non-terminal residue" evidence="2">
    <location>
        <position position="1"/>
    </location>
</feature>
<organism evidence="2 3">
    <name type="scientific">Clarias magur</name>
    <name type="common">Asian catfish</name>
    <name type="synonym">Macropteronotus magur</name>
    <dbReference type="NCBI Taxonomy" id="1594786"/>
    <lineage>
        <taxon>Eukaryota</taxon>
        <taxon>Metazoa</taxon>
        <taxon>Chordata</taxon>
        <taxon>Craniata</taxon>
        <taxon>Vertebrata</taxon>
        <taxon>Euteleostomi</taxon>
        <taxon>Actinopterygii</taxon>
        <taxon>Neopterygii</taxon>
        <taxon>Teleostei</taxon>
        <taxon>Ostariophysi</taxon>
        <taxon>Siluriformes</taxon>
        <taxon>Clariidae</taxon>
        <taxon>Clarias</taxon>
    </lineage>
</organism>
<feature type="region of interest" description="Disordered" evidence="1">
    <location>
        <begin position="49"/>
        <end position="74"/>
    </location>
</feature>
<evidence type="ECO:0000313" key="3">
    <source>
        <dbReference type="Proteomes" id="UP000727407"/>
    </source>
</evidence>
<dbReference type="AlphaFoldDB" id="A0A8J4TXQ1"/>
<protein>
    <submittedName>
        <fullName evidence="2">Uncharacterized protein</fullName>
    </submittedName>
</protein>
<keyword evidence="3" id="KW-1185">Reference proteome</keyword>
<evidence type="ECO:0000256" key="1">
    <source>
        <dbReference type="SAM" id="MobiDB-lite"/>
    </source>
</evidence>
<gene>
    <name evidence="2" type="ORF">DAT39_010093</name>
</gene>